<feature type="compositionally biased region" description="Pro residues" evidence="1">
    <location>
        <begin position="167"/>
        <end position="178"/>
    </location>
</feature>
<sequence>MAIRFTPSVNNASLPAFFATPRWPAQLVTPHLPPMYPMAPSSGSVTVVQVPAPFPVPVPFAVPIPMQTASVRTPGPAPPTHLEGFVMNEDGSLGERVVVPSPWVRGGGLGNTPRSNALQFFEAPEERSGGASHSEGRHHRGHSDTRHTPGASPGSFPNHGHRASEPQRPPLANPPQPSPIHIVQTPIISDPPGLPGHTPFVHVSRPLPDPPADLLPRTGPFAANDPVRSRPILDQPTPIRDPHYIPSSALRPQDGGTPDDDQDNNAQNSPTPPPVPNTTPNHAPRRALSPVVVHPTDDDDDDSRPHRPQQQPRQQPPRQSSQQLPSHSPQRQPPPPPQQTHQQPHPRAHRQPEPQRPPRSPHRQQQPPPQPSQRQQARPPPSPQQQRQPPSPRQQTNNGQPDVDLGGAKMAIDPVQMDLRISDLARMGIPQEHIVHMVNQIMTQQRAQQGGRVQEELDEEELAELENFRRRRAQQRQGGSRDH</sequence>
<protein>
    <submittedName>
        <fullName evidence="2">Uncharacterized protein</fullName>
    </submittedName>
</protein>
<evidence type="ECO:0000313" key="3">
    <source>
        <dbReference type="Proteomes" id="UP000292702"/>
    </source>
</evidence>
<dbReference type="STRING" id="92696.A0A4R0RHD7"/>
<proteinExistence type="predicted"/>
<reference evidence="2 3" key="1">
    <citation type="submission" date="2018-11" db="EMBL/GenBank/DDBJ databases">
        <title>Genome assembly of Steccherinum ochraceum LE-BIN_3174, the white-rot fungus of the Steccherinaceae family (The Residual Polyporoid clade, Polyporales, Basidiomycota).</title>
        <authorList>
            <person name="Fedorova T.V."/>
            <person name="Glazunova O.A."/>
            <person name="Landesman E.O."/>
            <person name="Moiseenko K.V."/>
            <person name="Psurtseva N.V."/>
            <person name="Savinova O.S."/>
            <person name="Shakhova N.V."/>
            <person name="Tyazhelova T.V."/>
            <person name="Vasina D.V."/>
        </authorList>
    </citation>
    <scope>NUCLEOTIDE SEQUENCE [LARGE SCALE GENOMIC DNA]</scope>
    <source>
        <strain evidence="2 3">LE-BIN_3174</strain>
    </source>
</reference>
<dbReference type="Proteomes" id="UP000292702">
    <property type="component" value="Unassembled WGS sequence"/>
</dbReference>
<organism evidence="2 3">
    <name type="scientific">Steccherinum ochraceum</name>
    <dbReference type="NCBI Taxonomy" id="92696"/>
    <lineage>
        <taxon>Eukaryota</taxon>
        <taxon>Fungi</taxon>
        <taxon>Dikarya</taxon>
        <taxon>Basidiomycota</taxon>
        <taxon>Agaricomycotina</taxon>
        <taxon>Agaricomycetes</taxon>
        <taxon>Polyporales</taxon>
        <taxon>Steccherinaceae</taxon>
        <taxon>Steccherinum</taxon>
    </lineage>
</organism>
<dbReference type="AlphaFoldDB" id="A0A4R0RHD7"/>
<evidence type="ECO:0000256" key="1">
    <source>
        <dbReference type="SAM" id="MobiDB-lite"/>
    </source>
</evidence>
<comment type="caution">
    <text evidence="2">The sequence shown here is derived from an EMBL/GenBank/DDBJ whole genome shotgun (WGS) entry which is preliminary data.</text>
</comment>
<name>A0A4R0RHD7_9APHY</name>
<feature type="region of interest" description="Disordered" evidence="1">
    <location>
        <begin position="124"/>
        <end position="411"/>
    </location>
</feature>
<gene>
    <name evidence="2" type="ORF">EIP91_011983</name>
</gene>
<evidence type="ECO:0000313" key="2">
    <source>
        <dbReference type="EMBL" id="TCD67741.1"/>
    </source>
</evidence>
<feature type="compositionally biased region" description="Low complexity" evidence="1">
    <location>
        <begin position="308"/>
        <end position="330"/>
    </location>
</feature>
<dbReference type="EMBL" id="RWJN01000087">
    <property type="protein sequence ID" value="TCD67741.1"/>
    <property type="molecule type" value="Genomic_DNA"/>
</dbReference>
<accession>A0A4R0RHD7</accession>
<keyword evidence="3" id="KW-1185">Reference proteome</keyword>